<dbReference type="SUPFAM" id="SSF103473">
    <property type="entry name" value="MFS general substrate transporter"/>
    <property type="match status" value="1"/>
</dbReference>
<feature type="transmembrane region" description="Helical" evidence="5">
    <location>
        <begin position="233"/>
        <end position="255"/>
    </location>
</feature>
<dbReference type="Gene3D" id="1.20.1250.20">
    <property type="entry name" value="MFS general substrate transporter like domains"/>
    <property type="match status" value="2"/>
</dbReference>
<dbReference type="RefSeq" id="WP_345648857.1">
    <property type="nucleotide sequence ID" value="NZ_BAABLY010000059.1"/>
</dbReference>
<evidence type="ECO:0000259" key="6">
    <source>
        <dbReference type="PROSITE" id="PS50850"/>
    </source>
</evidence>
<feature type="transmembrane region" description="Helical" evidence="5">
    <location>
        <begin position="364"/>
        <end position="385"/>
    </location>
</feature>
<name>A0ABV1JUQ0_9PSEU</name>
<keyword evidence="8" id="KW-1185">Reference proteome</keyword>
<evidence type="ECO:0000256" key="3">
    <source>
        <dbReference type="ARBA" id="ARBA00022989"/>
    </source>
</evidence>
<evidence type="ECO:0000313" key="8">
    <source>
        <dbReference type="Proteomes" id="UP001464923"/>
    </source>
</evidence>
<feature type="transmembrane region" description="Helical" evidence="5">
    <location>
        <begin position="160"/>
        <end position="183"/>
    </location>
</feature>
<keyword evidence="2 5" id="KW-0812">Transmembrane</keyword>
<dbReference type="Proteomes" id="UP001464923">
    <property type="component" value="Unassembled WGS sequence"/>
</dbReference>
<evidence type="ECO:0000256" key="1">
    <source>
        <dbReference type="ARBA" id="ARBA00004651"/>
    </source>
</evidence>
<accession>A0ABV1JUQ0</accession>
<dbReference type="PANTHER" id="PTHR23528:SF1">
    <property type="entry name" value="MAJOR FACILITATOR SUPERFAMILY (MFS) PROFILE DOMAIN-CONTAINING PROTEIN"/>
    <property type="match status" value="1"/>
</dbReference>
<feature type="transmembrane region" description="Helical" evidence="5">
    <location>
        <begin position="391"/>
        <end position="411"/>
    </location>
</feature>
<dbReference type="InterPro" id="IPR020846">
    <property type="entry name" value="MFS_dom"/>
</dbReference>
<evidence type="ECO:0000256" key="4">
    <source>
        <dbReference type="ARBA" id="ARBA00023136"/>
    </source>
</evidence>
<feature type="transmembrane region" description="Helical" evidence="5">
    <location>
        <begin position="126"/>
        <end position="148"/>
    </location>
</feature>
<dbReference type="PROSITE" id="PS50850">
    <property type="entry name" value="MFS"/>
    <property type="match status" value="1"/>
</dbReference>
<feature type="domain" description="Major facilitator superfamily (MFS) profile" evidence="6">
    <location>
        <begin position="232"/>
        <end position="415"/>
    </location>
</feature>
<gene>
    <name evidence="7" type="ORF">WHI96_12670</name>
</gene>
<proteinExistence type="predicted"/>
<keyword evidence="4 5" id="KW-0472">Membrane</keyword>
<dbReference type="Pfam" id="PF07690">
    <property type="entry name" value="MFS_1"/>
    <property type="match status" value="1"/>
</dbReference>
<evidence type="ECO:0000256" key="5">
    <source>
        <dbReference type="SAM" id="Phobius"/>
    </source>
</evidence>
<dbReference type="PANTHER" id="PTHR23528">
    <property type="match status" value="1"/>
</dbReference>
<feature type="transmembrane region" description="Helical" evidence="5">
    <location>
        <begin position="67"/>
        <end position="89"/>
    </location>
</feature>
<dbReference type="InterPro" id="IPR011701">
    <property type="entry name" value="MFS"/>
</dbReference>
<organism evidence="7 8">
    <name type="scientific">Pseudonocardia tropica</name>
    <dbReference type="NCBI Taxonomy" id="681289"/>
    <lineage>
        <taxon>Bacteria</taxon>
        <taxon>Bacillati</taxon>
        <taxon>Actinomycetota</taxon>
        <taxon>Actinomycetes</taxon>
        <taxon>Pseudonocardiales</taxon>
        <taxon>Pseudonocardiaceae</taxon>
        <taxon>Pseudonocardia</taxon>
    </lineage>
</organism>
<dbReference type="EMBL" id="JBEDNP010000006">
    <property type="protein sequence ID" value="MEQ3539682.1"/>
    <property type="molecule type" value="Genomic_DNA"/>
</dbReference>
<comment type="subcellular location">
    <subcellularLocation>
        <location evidence="1">Cell membrane</location>
        <topology evidence="1">Multi-pass membrane protein</topology>
    </subcellularLocation>
</comment>
<feature type="transmembrane region" description="Helical" evidence="5">
    <location>
        <begin position="267"/>
        <end position="289"/>
    </location>
</feature>
<sequence>MPLRPSPPTQDLPDVPVRPCAPTTPVGRGWITAFALACTGMWLAVLTPAQVQLARHAAVVDPAGKELLLGTATGTGAAVTMIAVPLLGALSDRTPGGRAPWIAGGALLAAGALAVLGAGAPGPAGLVLVWALAQLGLSATQAGLLAVVPDRVPAPQLGVVAGWAGTSQMLGALLGTVLVNGLVTDLAGGYLAMALVLLVAVVPFVLRHRTTTRPPGHAAAPASPRRGLPAPDLVRVWCGRFLVMLGFALVTQYLVYYVEDELTRADVAGSVLVLTAATVLSAVPAALLAGRWSDRTGRRRVFVAGGGATMAAGAVLLAVLPLWPVAVAAAVLTGLGFGTFLAVDLAVVATVLPSPAHLARDMGLFATAATAPQALAPVLAVPVLAGQGGYPALYLLTALVTAVGGASVLGVRTVR</sequence>
<feature type="transmembrane region" description="Helical" evidence="5">
    <location>
        <begin position="329"/>
        <end position="352"/>
    </location>
</feature>
<dbReference type="InterPro" id="IPR036259">
    <property type="entry name" value="MFS_trans_sf"/>
</dbReference>
<evidence type="ECO:0000313" key="7">
    <source>
        <dbReference type="EMBL" id="MEQ3539682.1"/>
    </source>
</evidence>
<comment type="caution">
    <text evidence="7">The sequence shown here is derived from an EMBL/GenBank/DDBJ whole genome shotgun (WGS) entry which is preliminary data.</text>
</comment>
<feature type="transmembrane region" description="Helical" evidence="5">
    <location>
        <begin position="189"/>
        <end position="206"/>
    </location>
</feature>
<keyword evidence="3 5" id="KW-1133">Transmembrane helix</keyword>
<protein>
    <submittedName>
        <fullName evidence="7">MFS transporter</fullName>
    </submittedName>
</protein>
<feature type="transmembrane region" description="Helical" evidence="5">
    <location>
        <begin position="101"/>
        <end position="120"/>
    </location>
</feature>
<reference evidence="7 8" key="1">
    <citation type="submission" date="2024-03" db="EMBL/GenBank/DDBJ databases">
        <title>Draft genome sequence of Pseudonocardia tropica JCM 19149.</title>
        <authorList>
            <person name="Butdee W."/>
            <person name="Duangmal K."/>
        </authorList>
    </citation>
    <scope>NUCLEOTIDE SEQUENCE [LARGE SCALE GENOMIC DNA]</scope>
    <source>
        <strain evidence="7 8">JCM 19149</strain>
    </source>
</reference>
<feature type="transmembrane region" description="Helical" evidence="5">
    <location>
        <begin position="301"/>
        <end position="323"/>
    </location>
</feature>
<feature type="transmembrane region" description="Helical" evidence="5">
    <location>
        <begin position="29"/>
        <end position="47"/>
    </location>
</feature>
<evidence type="ECO:0000256" key="2">
    <source>
        <dbReference type="ARBA" id="ARBA00022692"/>
    </source>
</evidence>